<accession>A0A6P1BG37</accession>
<keyword evidence="2" id="KW-0808">Transferase</keyword>
<gene>
    <name evidence="2" type="ORF">FNJ47_16300</name>
</gene>
<proteinExistence type="predicted"/>
<feature type="domain" description="Glycosyl transferase family 25" evidence="1">
    <location>
        <begin position="14"/>
        <end position="190"/>
    </location>
</feature>
<name>A0A6P1BG37_9BRAD</name>
<dbReference type="CDD" id="cd06532">
    <property type="entry name" value="Glyco_transf_25"/>
    <property type="match status" value="1"/>
</dbReference>
<dbReference type="Proteomes" id="UP000468531">
    <property type="component" value="Unassembled WGS sequence"/>
</dbReference>
<evidence type="ECO:0000313" key="2">
    <source>
        <dbReference type="EMBL" id="NEU97355.1"/>
    </source>
</evidence>
<reference evidence="2 3" key="1">
    <citation type="journal article" date="2020" name="Arch. Microbiol.">
        <title>Bradyrhizobium uaiense sp. nov., a new highly efficient cowpea symbiont.</title>
        <authorList>
            <person name="Cabral Michel D."/>
            <person name="Azarias Guimaraes A."/>
            <person name="Martins da Costa E."/>
            <person name="Soares de Carvalho T."/>
            <person name="Balsanelli E."/>
            <person name="Willems A."/>
            <person name="Maltempi de Souza E."/>
            <person name="de Souza Moreira F.M."/>
        </authorList>
    </citation>
    <scope>NUCLEOTIDE SEQUENCE [LARGE SCALE GENOMIC DNA]</scope>
    <source>
        <strain evidence="2 3">UFLA 03-164</strain>
    </source>
</reference>
<comment type="caution">
    <text evidence="2">The sequence shown here is derived from an EMBL/GenBank/DDBJ whole genome shotgun (WGS) entry which is preliminary data.</text>
</comment>
<dbReference type="AlphaFoldDB" id="A0A6P1BG37"/>
<sequence length="271" mass="30477">MKRERIVGTDANIPAFVINLDRDVARWQDISGALTRLGVPFERIPAIDAKNRTTLIRRVIRRDFRFAPADRAMKAGEIGCYLSHIAALKRIVRKNLPVAIIFEDDAAFDVRFPQFYRYDLRRFLMTSDIVKFEGIHYAHTSKSGVSLIRGEAAQLVVPLKPALGSAAYAVTRKGAIELIKALSVADRPLDHKLVYYDRHGIDFAETQPFLVSQADYDSSIELRNLDAPPLQPAERLRREVASVGRGAKRIAYVARRLIKRRLLGANSPSVA</sequence>
<evidence type="ECO:0000313" key="3">
    <source>
        <dbReference type="Proteomes" id="UP000468531"/>
    </source>
</evidence>
<keyword evidence="3" id="KW-1185">Reference proteome</keyword>
<dbReference type="InterPro" id="IPR002654">
    <property type="entry name" value="Glyco_trans_25"/>
</dbReference>
<dbReference type="Pfam" id="PF01755">
    <property type="entry name" value="Glyco_transf_25"/>
    <property type="match status" value="1"/>
</dbReference>
<dbReference type="EMBL" id="VKHP01000056">
    <property type="protein sequence ID" value="NEU97355.1"/>
    <property type="molecule type" value="Genomic_DNA"/>
</dbReference>
<organism evidence="2 3">
    <name type="scientific">Bradyrhizobium uaiense</name>
    <dbReference type="NCBI Taxonomy" id="2594946"/>
    <lineage>
        <taxon>Bacteria</taxon>
        <taxon>Pseudomonadati</taxon>
        <taxon>Pseudomonadota</taxon>
        <taxon>Alphaproteobacteria</taxon>
        <taxon>Hyphomicrobiales</taxon>
        <taxon>Nitrobacteraceae</taxon>
        <taxon>Bradyrhizobium</taxon>
    </lineage>
</organism>
<evidence type="ECO:0000259" key="1">
    <source>
        <dbReference type="Pfam" id="PF01755"/>
    </source>
</evidence>
<protein>
    <submittedName>
        <fullName evidence="2">Glycosyltransferase family 25 protein</fullName>
    </submittedName>
</protein>
<dbReference type="GO" id="GO:0016740">
    <property type="term" value="F:transferase activity"/>
    <property type="evidence" value="ECO:0007669"/>
    <property type="project" value="UniProtKB-KW"/>
</dbReference>